<keyword evidence="4" id="KW-1185">Reference proteome</keyword>
<dbReference type="InterPro" id="IPR050709">
    <property type="entry name" value="Biotin_Carboxyl_Carrier/Decarb"/>
</dbReference>
<dbReference type="PANTHER" id="PTHR45266">
    <property type="entry name" value="OXALOACETATE DECARBOXYLASE ALPHA CHAIN"/>
    <property type="match status" value="1"/>
</dbReference>
<gene>
    <name evidence="3" type="ORF">JQC72_02445</name>
</gene>
<evidence type="ECO:0000259" key="2">
    <source>
        <dbReference type="PROSITE" id="PS50968"/>
    </source>
</evidence>
<dbReference type="PANTHER" id="PTHR45266:SF3">
    <property type="entry name" value="OXALOACETATE DECARBOXYLASE ALPHA CHAIN"/>
    <property type="match status" value="1"/>
</dbReference>
<dbReference type="SUPFAM" id="SSF51230">
    <property type="entry name" value="Single hybrid motif"/>
    <property type="match status" value="1"/>
</dbReference>
<reference evidence="3" key="1">
    <citation type="journal article" date="2024" name="Int. J. Syst. Evol. Microbiol.">
        <title>Polycladomyces zharkentensis sp. nov., a novel thermophilic cellulose- and starch-degrading member of the Bacillota from a geothermal aquifer in Kazakhstan.</title>
        <authorList>
            <person name="Mashzhan A."/>
            <person name="Kistaubayeva A."/>
            <person name="Javier-Lopez R."/>
            <person name="Bissenova U."/>
            <person name="Bissenbay A."/>
            <person name="Birkeland N.K."/>
        </authorList>
    </citation>
    <scope>NUCLEOTIDE SEQUENCE</scope>
    <source>
        <strain evidence="3">ZKZ2T</strain>
    </source>
</reference>
<dbReference type="EMBL" id="JAFHAP010000004">
    <property type="protein sequence ID" value="MBN2908381.1"/>
    <property type="molecule type" value="Genomic_DNA"/>
</dbReference>
<protein>
    <submittedName>
        <fullName evidence="3">Acetyl-CoA carboxylase biotin carboxyl carrier protein subunit</fullName>
    </submittedName>
</protein>
<dbReference type="InterPro" id="IPR011053">
    <property type="entry name" value="Single_hybrid_motif"/>
</dbReference>
<organism evidence="3 4">
    <name type="scientific">Polycladomyces zharkentensis</name>
    <dbReference type="NCBI Taxonomy" id="2807616"/>
    <lineage>
        <taxon>Bacteria</taxon>
        <taxon>Bacillati</taxon>
        <taxon>Bacillota</taxon>
        <taxon>Bacilli</taxon>
        <taxon>Bacillales</taxon>
        <taxon>Thermoactinomycetaceae</taxon>
        <taxon>Polycladomyces</taxon>
    </lineage>
</organism>
<name>A0ABS2WFS7_9BACL</name>
<feature type="domain" description="Lipoyl-binding" evidence="2">
    <location>
        <begin position="1"/>
        <end position="70"/>
    </location>
</feature>
<dbReference type="PROSITE" id="PS50968">
    <property type="entry name" value="BIOTINYL_LIPOYL"/>
    <property type="match status" value="1"/>
</dbReference>
<accession>A0ABS2WFS7</accession>
<dbReference type="NCBIfam" id="NF006079">
    <property type="entry name" value="PRK08225.1"/>
    <property type="match status" value="1"/>
</dbReference>
<dbReference type="InterPro" id="IPR000089">
    <property type="entry name" value="Biotin_lipoyl"/>
</dbReference>
<sequence length="70" mass="7369">MKTIQANMAGTVLQVLVKPGDEVKSGQDVVILESMKMEIPIAAEADGKVKSVPVEIGSFVGEGDVLVELE</sequence>
<keyword evidence="1" id="KW-0092">Biotin</keyword>
<evidence type="ECO:0000256" key="1">
    <source>
        <dbReference type="ARBA" id="ARBA00023267"/>
    </source>
</evidence>
<dbReference type="CDD" id="cd06850">
    <property type="entry name" value="biotinyl_domain"/>
    <property type="match status" value="1"/>
</dbReference>
<evidence type="ECO:0000313" key="3">
    <source>
        <dbReference type="EMBL" id="MBN2908381.1"/>
    </source>
</evidence>
<dbReference type="RefSeq" id="WP_205492530.1">
    <property type="nucleotide sequence ID" value="NZ_JAFHAP010000004.1"/>
</dbReference>
<comment type="caution">
    <text evidence="3">The sequence shown here is derived from an EMBL/GenBank/DDBJ whole genome shotgun (WGS) entry which is preliminary data.</text>
</comment>
<evidence type="ECO:0000313" key="4">
    <source>
        <dbReference type="Proteomes" id="UP001177120"/>
    </source>
</evidence>
<dbReference type="Pfam" id="PF00364">
    <property type="entry name" value="Biotin_lipoyl"/>
    <property type="match status" value="1"/>
</dbReference>
<proteinExistence type="predicted"/>
<dbReference type="Proteomes" id="UP001177120">
    <property type="component" value="Unassembled WGS sequence"/>
</dbReference>
<dbReference type="NCBIfam" id="NF004547">
    <property type="entry name" value="PRK05889.1"/>
    <property type="match status" value="1"/>
</dbReference>
<dbReference type="Gene3D" id="2.40.50.100">
    <property type="match status" value="1"/>
</dbReference>